<accession>A0A0V0IPW0</accession>
<proteinExistence type="predicted"/>
<evidence type="ECO:0000313" key="2">
    <source>
        <dbReference type="EMBL" id="JAP34620.1"/>
    </source>
</evidence>
<dbReference type="EMBL" id="GEDG01003790">
    <property type="protein sequence ID" value="JAP34620.1"/>
    <property type="molecule type" value="Transcribed_RNA"/>
</dbReference>
<sequence>MSALFDSKAYCYLDMVTCIRCLLILFFSFFYMNTLSVESNWTPHLFDIHLFESTSFKPTEMEAIFIGFEPERQQQKAENEWQKWAKSPSFVFVL</sequence>
<keyword evidence="1" id="KW-1133">Transmembrane helix</keyword>
<name>A0A0V0IPW0_SOLCH</name>
<dbReference type="AlphaFoldDB" id="A0A0V0IPW0"/>
<feature type="transmembrane region" description="Helical" evidence="1">
    <location>
        <begin position="12"/>
        <end position="32"/>
    </location>
</feature>
<protein>
    <submittedName>
        <fullName evidence="2">Putative ovule protein</fullName>
    </submittedName>
</protein>
<evidence type="ECO:0000256" key="1">
    <source>
        <dbReference type="SAM" id="Phobius"/>
    </source>
</evidence>
<reference evidence="2" key="1">
    <citation type="submission" date="2015-12" db="EMBL/GenBank/DDBJ databases">
        <title>Gene expression during late stages of embryo sac development: a critical building block for successful pollen-pistil interactions.</title>
        <authorList>
            <person name="Liu Y."/>
            <person name="Joly V."/>
            <person name="Sabar M."/>
            <person name="Matton D.P."/>
        </authorList>
    </citation>
    <scope>NUCLEOTIDE SEQUENCE</scope>
</reference>
<organism evidence="2">
    <name type="scientific">Solanum chacoense</name>
    <name type="common">Chaco potato</name>
    <dbReference type="NCBI Taxonomy" id="4108"/>
    <lineage>
        <taxon>Eukaryota</taxon>
        <taxon>Viridiplantae</taxon>
        <taxon>Streptophyta</taxon>
        <taxon>Embryophyta</taxon>
        <taxon>Tracheophyta</taxon>
        <taxon>Spermatophyta</taxon>
        <taxon>Magnoliopsida</taxon>
        <taxon>eudicotyledons</taxon>
        <taxon>Gunneridae</taxon>
        <taxon>Pentapetalae</taxon>
        <taxon>asterids</taxon>
        <taxon>lamiids</taxon>
        <taxon>Solanales</taxon>
        <taxon>Solanaceae</taxon>
        <taxon>Solanoideae</taxon>
        <taxon>Solaneae</taxon>
        <taxon>Solanum</taxon>
    </lineage>
</organism>
<keyword evidence="1" id="KW-0472">Membrane</keyword>
<keyword evidence="1" id="KW-0812">Transmembrane</keyword>